<gene>
    <name evidence="1" type="ORF">HIU99_08030</name>
</gene>
<evidence type="ECO:0000313" key="2">
    <source>
        <dbReference type="Proteomes" id="UP000567186"/>
    </source>
</evidence>
<dbReference type="RefSeq" id="WP_135955960.1">
    <property type="nucleotide sequence ID" value="NZ_JABCKY010000001.1"/>
</dbReference>
<reference evidence="1 2" key="1">
    <citation type="submission" date="2020-04" db="EMBL/GenBank/DDBJ databases">
        <title>Marinobacter oceani sp. nov., isolated from marine solar saltern.</title>
        <authorList>
            <person name="Chen X.-Y."/>
        </authorList>
    </citation>
    <scope>NUCLEOTIDE SEQUENCE [LARGE SCALE GENOMIC DNA]</scope>
    <source>
        <strain evidence="1 2">W62</strain>
    </source>
</reference>
<accession>A0A7Y0RC73</accession>
<dbReference type="AlphaFoldDB" id="A0A7Y0RC73"/>
<protein>
    <submittedName>
        <fullName evidence="1">Uncharacterized protein</fullName>
    </submittedName>
</protein>
<dbReference type="Proteomes" id="UP000567186">
    <property type="component" value="Unassembled WGS sequence"/>
</dbReference>
<comment type="caution">
    <text evidence="1">The sequence shown here is derived from an EMBL/GenBank/DDBJ whole genome shotgun (WGS) entry which is preliminary data.</text>
</comment>
<proteinExistence type="predicted"/>
<dbReference type="EMBL" id="JABCKY010000001">
    <property type="protein sequence ID" value="NMT63547.1"/>
    <property type="molecule type" value="Genomic_DNA"/>
</dbReference>
<name>A0A7Y0RC73_9GAMM</name>
<sequence>MDMTILVQDFILPTVGRGDVHNPESINNHTRWAATDDELVFLTHRSNGKPAFEAGGVFFAGS</sequence>
<keyword evidence="2" id="KW-1185">Reference proteome</keyword>
<organism evidence="1 2">
    <name type="scientific">Marinobacter orientalis</name>
    <dbReference type="NCBI Taxonomy" id="1928859"/>
    <lineage>
        <taxon>Bacteria</taxon>
        <taxon>Pseudomonadati</taxon>
        <taxon>Pseudomonadota</taxon>
        <taxon>Gammaproteobacteria</taxon>
        <taxon>Pseudomonadales</taxon>
        <taxon>Marinobacteraceae</taxon>
        <taxon>Marinobacter</taxon>
    </lineage>
</organism>
<evidence type="ECO:0000313" key="1">
    <source>
        <dbReference type="EMBL" id="NMT63547.1"/>
    </source>
</evidence>